<feature type="region of interest" description="Disordered" evidence="1">
    <location>
        <begin position="1"/>
        <end position="29"/>
    </location>
</feature>
<gene>
    <name evidence="2" type="ORF">GCM10009817_18160</name>
</gene>
<dbReference type="EMBL" id="BAAAPU010000007">
    <property type="protein sequence ID" value="GAA1978068.1"/>
    <property type="molecule type" value="Genomic_DNA"/>
</dbReference>
<evidence type="ECO:0000256" key="1">
    <source>
        <dbReference type="SAM" id="MobiDB-lite"/>
    </source>
</evidence>
<organism evidence="2 3">
    <name type="scientific">Terrabacter lapilli</name>
    <dbReference type="NCBI Taxonomy" id="436231"/>
    <lineage>
        <taxon>Bacteria</taxon>
        <taxon>Bacillati</taxon>
        <taxon>Actinomycetota</taxon>
        <taxon>Actinomycetes</taxon>
        <taxon>Micrococcales</taxon>
        <taxon>Intrasporangiaceae</taxon>
        <taxon>Terrabacter</taxon>
    </lineage>
</organism>
<reference evidence="3" key="1">
    <citation type="journal article" date="2019" name="Int. J. Syst. Evol. Microbiol.">
        <title>The Global Catalogue of Microorganisms (GCM) 10K type strain sequencing project: providing services to taxonomists for standard genome sequencing and annotation.</title>
        <authorList>
            <consortium name="The Broad Institute Genomics Platform"/>
            <consortium name="The Broad Institute Genome Sequencing Center for Infectious Disease"/>
            <person name="Wu L."/>
            <person name="Ma J."/>
        </authorList>
    </citation>
    <scope>NUCLEOTIDE SEQUENCE [LARGE SCALE GENOMIC DNA]</scope>
    <source>
        <strain evidence="3">JCM 15628</strain>
    </source>
</reference>
<sequence>MADMPRDMVTEGHGRGSSDHSKGGQMGMSAARLRRLMSNCLAQPRGEIGSGDALERREGFTAHECLCGAGAAAGAAVHAEGPL</sequence>
<proteinExistence type="predicted"/>
<dbReference type="Proteomes" id="UP001500013">
    <property type="component" value="Unassembled WGS sequence"/>
</dbReference>
<keyword evidence="3" id="KW-1185">Reference proteome</keyword>
<evidence type="ECO:0000313" key="2">
    <source>
        <dbReference type="EMBL" id="GAA1978068.1"/>
    </source>
</evidence>
<feature type="compositionally biased region" description="Basic and acidic residues" evidence="1">
    <location>
        <begin position="1"/>
        <end position="22"/>
    </location>
</feature>
<evidence type="ECO:0000313" key="3">
    <source>
        <dbReference type="Proteomes" id="UP001500013"/>
    </source>
</evidence>
<accession>A0ABP5DF65</accession>
<comment type="caution">
    <text evidence="2">The sequence shown here is derived from an EMBL/GenBank/DDBJ whole genome shotgun (WGS) entry which is preliminary data.</text>
</comment>
<protein>
    <submittedName>
        <fullName evidence="2">Uncharacterized protein</fullName>
    </submittedName>
</protein>
<name>A0ABP5DF65_9MICO</name>